<keyword evidence="1" id="KW-1133">Transmembrane helix</keyword>
<organism evidence="2 3">
    <name type="scientific">Sulfuriferula nivalis</name>
    <dbReference type="NCBI Taxonomy" id="2675298"/>
    <lineage>
        <taxon>Bacteria</taxon>
        <taxon>Pseudomonadati</taxon>
        <taxon>Pseudomonadota</taxon>
        <taxon>Betaproteobacteria</taxon>
        <taxon>Nitrosomonadales</taxon>
        <taxon>Sulfuricellaceae</taxon>
        <taxon>Sulfuriferula</taxon>
    </lineage>
</organism>
<evidence type="ECO:0000313" key="3">
    <source>
        <dbReference type="Proteomes" id="UP000463939"/>
    </source>
</evidence>
<evidence type="ECO:0008006" key="4">
    <source>
        <dbReference type="Google" id="ProtNLM"/>
    </source>
</evidence>
<proteinExistence type="predicted"/>
<keyword evidence="1" id="KW-0472">Membrane</keyword>
<gene>
    <name evidence="2" type="ORF">SFSGTM_27890</name>
</gene>
<protein>
    <recommendedName>
        <fullName evidence="4">Type II secretion system protein GspG C-terminal domain-containing protein</fullName>
    </recommendedName>
</protein>
<dbReference type="Proteomes" id="UP000463939">
    <property type="component" value="Chromosome"/>
</dbReference>
<dbReference type="EMBL" id="AP021881">
    <property type="protein sequence ID" value="BBP02081.1"/>
    <property type="molecule type" value="Genomic_DNA"/>
</dbReference>
<name>A0A809RT66_9PROT</name>
<keyword evidence="1" id="KW-0812">Transmembrane</keyword>
<dbReference type="RefSeq" id="WP_162085771.1">
    <property type="nucleotide sequence ID" value="NZ_AP021881.1"/>
</dbReference>
<dbReference type="KEGG" id="sniv:SFSGTM_27890"/>
<feature type="transmembrane region" description="Helical" evidence="1">
    <location>
        <begin position="12"/>
        <end position="44"/>
    </location>
</feature>
<evidence type="ECO:0000313" key="2">
    <source>
        <dbReference type="EMBL" id="BBP02081.1"/>
    </source>
</evidence>
<keyword evidence="3" id="KW-1185">Reference proteome</keyword>
<accession>A0A809RT66</accession>
<feature type="transmembrane region" description="Helical" evidence="1">
    <location>
        <begin position="64"/>
        <end position="81"/>
    </location>
</feature>
<sequence length="168" mass="19383">MNLPVYQVKNTIFTALSLFIVDAFVMNQGAIAVITGVVIVLWLLPKSLVLKYKRESARVPLTKAAIYSIMVLLVFLANVANNKLAKYRAENLIVAIEKYHQETGHYPEKLNNLVPEYISNIPLAKYTLFFNKFRYINHKDTQALYYVELPPFGRPTYSFNRQSWGYID</sequence>
<dbReference type="AlphaFoldDB" id="A0A809RT66"/>
<evidence type="ECO:0000256" key="1">
    <source>
        <dbReference type="SAM" id="Phobius"/>
    </source>
</evidence>
<reference evidence="3" key="1">
    <citation type="submission" date="2019-11" db="EMBL/GenBank/DDBJ databases">
        <title>Isolation and characterization of a novel species in the genus Sulfuriferula.</title>
        <authorList>
            <person name="Mochizuki J."/>
            <person name="Kojima H."/>
            <person name="Fukui M."/>
        </authorList>
    </citation>
    <scope>NUCLEOTIDE SEQUENCE [LARGE SCALE GENOMIC DNA]</scope>
    <source>
        <strain evidence="3">SGTM</strain>
    </source>
</reference>